<evidence type="ECO:0000256" key="11">
    <source>
        <dbReference type="ARBA" id="ARBA00023237"/>
    </source>
</evidence>
<accession>A0AA41WX24</accession>
<dbReference type="InterPro" id="IPR004565">
    <property type="entry name" value="OM_lipoprot_LolB"/>
</dbReference>
<evidence type="ECO:0000313" key="14">
    <source>
        <dbReference type="EMBL" id="MCP3427650.1"/>
    </source>
</evidence>
<evidence type="ECO:0000256" key="1">
    <source>
        <dbReference type="ARBA" id="ARBA00004459"/>
    </source>
</evidence>
<comment type="similarity">
    <text evidence="2">Belongs to the LolB family.</text>
</comment>
<dbReference type="GO" id="GO:0015031">
    <property type="term" value="P:protein transport"/>
    <property type="evidence" value="ECO:0007669"/>
    <property type="project" value="UniProtKB-KW"/>
</dbReference>
<evidence type="ECO:0000313" key="15">
    <source>
        <dbReference type="Proteomes" id="UP001165413"/>
    </source>
</evidence>
<comment type="subcellular location">
    <subcellularLocation>
        <location evidence="1">Cell outer membrane</location>
        <topology evidence="1">Lipid-anchor</topology>
    </subcellularLocation>
</comment>
<keyword evidence="11" id="KW-0998">Cell outer membrane</keyword>
<evidence type="ECO:0000256" key="12">
    <source>
        <dbReference type="ARBA" id="ARBA00023288"/>
    </source>
</evidence>
<evidence type="ECO:0000256" key="8">
    <source>
        <dbReference type="ARBA" id="ARBA00023136"/>
    </source>
</evidence>
<comment type="subunit">
    <text evidence="3">Monomer.</text>
</comment>
<evidence type="ECO:0000256" key="13">
    <source>
        <dbReference type="SAM" id="SignalP"/>
    </source>
</evidence>
<proteinExistence type="inferred from homology"/>
<evidence type="ECO:0000256" key="10">
    <source>
        <dbReference type="ARBA" id="ARBA00023186"/>
    </source>
</evidence>
<dbReference type="RefSeq" id="WP_254098189.1">
    <property type="nucleotide sequence ID" value="NZ_JANATA010000001.1"/>
</dbReference>
<evidence type="ECO:0000256" key="3">
    <source>
        <dbReference type="ARBA" id="ARBA00011245"/>
    </source>
</evidence>
<evidence type="ECO:0000256" key="7">
    <source>
        <dbReference type="ARBA" id="ARBA00022927"/>
    </source>
</evidence>
<dbReference type="Gene3D" id="2.50.20.10">
    <property type="entry name" value="Lipoprotein localisation LolA/LolB/LppX"/>
    <property type="match status" value="1"/>
</dbReference>
<protein>
    <recommendedName>
        <fullName evidence="4">Outer-membrane lipoprotein LolB</fullName>
    </recommendedName>
</protein>
<reference evidence="14" key="1">
    <citation type="submission" date="2022-07" db="EMBL/GenBank/DDBJ databases">
        <title>Characterization of the Novel Bacterium Alteromonas immobilis LMIT006 and Alteromonas gregis LMIT007.</title>
        <authorList>
            <person name="Lin X."/>
        </authorList>
    </citation>
    <scope>NUCLEOTIDE SEQUENCE</scope>
    <source>
        <strain evidence="14">LMIT007</strain>
    </source>
</reference>
<keyword evidence="6 13" id="KW-0732">Signal</keyword>
<evidence type="ECO:0000256" key="5">
    <source>
        <dbReference type="ARBA" id="ARBA00022448"/>
    </source>
</evidence>
<organism evidence="14 15">
    <name type="scientific">Opacimonas viscosa</name>
    <dbReference type="NCBI Taxonomy" id="2961944"/>
    <lineage>
        <taxon>Bacteria</taxon>
        <taxon>Pseudomonadati</taxon>
        <taxon>Pseudomonadota</taxon>
        <taxon>Gammaproteobacteria</taxon>
        <taxon>Alteromonadales</taxon>
        <taxon>Alteromonadaceae</taxon>
        <taxon>Opacimonas</taxon>
    </lineage>
</organism>
<keyword evidence="8" id="KW-0472">Membrane</keyword>
<dbReference type="InterPro" id="IPR029046">
    <property type="entry name" value="LolA/LolB/LppX"/>
</dbReference>
<dbReference type="Proteomes" id="UP001165413">
    <property type="component" value="Unassembled WGS sequence"/>
</dbReference>
<keyword evidence="9" id="KW-0564">Palmitate</keyword>
<dbReference type="Pfam" id="PF03550">
    <property type="entry name" value="LolB"/>
    <property type="match status" value="1"/>
</dbReference>
<dbReference type="AlphaFoldDB" id="A0AA41WX24"/>
<dbReference type="CDD" id="cd16326">
    <property type="entry name" value="LolB"/>
    <property type="match status" value="1"/>
</dbReference>
<sequence>MPRAFQLYKYLCNVVLLIALLLQSGCTTVTSKSLTTTANISELTTFQVNGRLAVIQPTKKQSAYFYWQQNNEDYKLTVNTFLGINVFTAKRDKQGITITTSEKSYTNSAPQVLLFELTGWWLPLDELNSWFKADLNPSQGDITMYESSYVTGKVKTFTPFCPQFSCPQSVSITYKDYRNVGQLTLPFSITVDVDGDIKQSIRIKIKEWL</sequence>
<evidence type="ECO:0000256" key="6">
    <source>
        <dbReference type="ARBA" id="ARBA00022729"/>
    </source>
</evidence>
<name>A0AA41WX24_9ALTE</name>
<keyword evidence="5" id="KW-0813">Transport</keyword>
<keyword evidence="7" id="KW-0653">Protein transport</keyword>
<evidence type="ECO:0000256" key="2">
    <source>
        <dbReference type="ARBA" id="ARBA00009696"/>
    </source>
</evidence>
<dbReference type="EMBL" id="JANATA010000001">
    <property type="protein sequence ID" value="MCP3427650.1"/>
    <property type="molecule type" value="Genomic_DNA"/>
</dbReference>
<keyword evidence="15" id="KW-1185">Reference proteome</keyword>
<keyword evidence="12 14" id="KW-0449">Lipoprotein</keyword>
<feature type="signal peptide" evidence="13">
    <location>
        <begin position="1"/>
        <end position="31"/>
    </location>
</feature>
<keyword evidence="10" id="KW-0143">Chaperone</keyword>
<dbReference type="GO" id="GO:0009279">
    <property type="term" value="C:cell outer membrane"/>
    <property type="evidence" value="ECO:0007669"/>
    <property type="project" value="UniProtKB-SubCell"/>
</dbReference>
<evidence type="ECO:0000256" key="4">
    <source>
        <dbReference type="ARBA" id="ARBA00016202"/>
    </source>
</evidence>
<feature type="chain" id="PRO_5041453541" description="Outer-membrane lipoprotein LolB" evidence="13">
    <location>
        <begin position="32"/>
        <end position="209"/>
    </location>
</feature>
<comment type="caution">
    <text evidence="14">The sequence shown here is derived from an EMBL/GenBank/DDBJ whole genome shotgun (WGS) entry which is preliminary data.</text>
</comment>
<dbReference type="SUPFAM" id="SSF89392">
    <property type="entry name" value="Prokaryotic lipoproteins and lipoprotein localization factors"/>
    <property type="match status" value="1"/>
</dbReference>
<gene>
    <name evidence="14" type="ORF">NLF92_01655</name>
</gene>
<evidence type="ECO:0000256" key="9">
    <source>
        <dbReference type="ARBA" id="ARBA00023139"/>
    </source>
</evidence>